<organism evidence="1 2">
    <name type="scientific">Glutamicibacter uratoxydans</name>
    <name type="common">Arthrobacter uratoxydans</name>
    <dbReference type="NCBI Taxonomy" id="43667"/>
    <lineage>
        <taxon>Bacteria</taxon>
        <taxon>Bacillati</taxon>
        <taxon>Actinomycetota</taxon>
        <taxon>Actinomycetes</taxon>
        <taxon>Micrococcales</taxon>
        <taxon>Micrococcaceae</taxon>
        <taxon>Glutamicibacter</taxon>
    </lineage>
</organism>
<keyword evidence="2" id="KW-1185">Reference proteome</keyword>
<proteinExistence type="predicted"/>
<evidence type="ECO:0000313" key="1">
    <source>
        <dbReference type="EMBL" id="GED06243.1"/>
    </source>
</evidence>
<evidence type="ECO:0000313" key="2">
    <source>
        <dbReference type="Proteomes" id="UP000316612"/>
    </source>
</evidence>
<dbReference type="OrthoDB" id="4548523at2"/>
<dbReference type="SUPFAM" id="SSF109854">
    <property type="entry name" value="DinB/YfiT-like putative metalloenzymes"/>
    <property type="match status" value="1"/>
</dbReference>
<sequence length="182" mass="20641">MSTTMAPTTTELTGERFDLFQALTNARHFLRFTVRDLNDDQGRIRTTDSELTLGGLIKHVSEVEKQWQDFIIQGRSAMSWDGVDFFNMPPEALEAFANAFRMGPEETLEGLLAEYERIAALTDSMLAEIDLDERHDLPKAPWFVDTEWSNRRTLLHIIAETTQHAGHADIIRESLDGAKSMG</sequence>
<dbReference type="Pfam" id="PF04978">
    <property type="entry name" value="MST"/>
    <property type="match status" value="1"/>
</dbReference>
<dbReference type="AlphaFoldDB" id="A0A4Y4DNS4"/>
<comment type="caution">
    <text evidence="1">The sequence shown here is derived from an EMBL/GenBank/DDBJ whole genome shotgun (WGS) entry which is preliminary data.</text>
</comment>
<protein>
    <recommendedName>
        <fullName evidence="3">Mini-circle protein</fullName>
    </recommendedName>
</protein>
<accession>A0A4Y4DNS4</accession>
<dbReference type="RefSeq" id="WP_141364107.1">
    <property type="nucleotide sequence ID" value="NZ_BAAAJL010000011.1"/>
</dbReference>
<dbReference type="InterPro" id="IPR007061">
    <property type="entry name" value="MST-like"/>
</dbReference>
<reference evidence="1 2" key="1">
    <citation type="submission" date="2019-06" db="EMBL/GenBank/DDBJ databases">
        <title>Whole genome shotgun sequence of Glutamicibacter uratoxydans NBRC 15515.</title>
        <authorList>
            <person name="Hosoyama A."/>
            <person name="Uohara A."/>
            <person name="Ohji S."/>
            <person name="Ichikawa N."/>
        </authorList>
    </citation>
    <scope>NUCLEOTIDE SEQUENCE [LARGE SCALE GENOMIC DNA]</scope>
    <source>
        <strain evidence="1 2">NBRC 15515</strain>
    </source>
</reference>
<dbReference type="EMBL" id="BJNY01000009">
    <property type="protein sequence ID" value="GED06243.1"/>
    <property type="molecule type" value="Genomic_DNA"/>
</dbReference>
<dbReference type="Gene3D" id="1.20.120.450">
    <property type="entry name" value="dinb family like domain"/>
    <property type="match status" value="1"/>
</dbReference>
<dbReference type="Proteomes" id="UP000316612">
    <property type="component" value="Unassembled WGS sequence"/>
</dbReference>
<evidence type="ECO:0008006" key="3">
    <source>
        <dbReference type="Google" id="ProtNLM"/>
    </source>
</evidence>
<gene>
    <name evidence="1" type="ORF">AUR04nite_17750</name>
</gene>
<name>A0A4Y4DNS4_GLUUR</name>
<dbReference type="InterPro" id="IPR034660">
    <property type="entry name" value="DinB/YfiT-like"/>
</dbReference>